<gene>
    <name evidence="1" type="ORF">TRFO_42021</name>
</gene>
<evidence type="ECO:0000313" key="2">
    <source>
        <dbReference type="Proteomes" id="UP000179807"/>
    </source>
</evidence>
<keyword evidence="2" id="KW-1185">Reference proteome</keyword>
<evidence type="ECO:0000313" key="1">
    <source>
        <dbReference type="EMBL" id="OHT16162.1"/>
    </source>
</evidence>
<evidence type="ECO:0008006" key="3">
    <source>
        <dbReference type="Google" id="ProtNLM"/>
    </source>
</evidence>
<dbReference type="VEuPathDB" id="TrichDB:TRFO_42021"/>
<accession>A0A1J4KYC0</accession>
<reference evidence="1" key="1">
    <citation type="submission" date="2016-10" db="EMBL/GenBank/DDBJ databases">
        <authorList>
            <person name="Benchimol M."/>
            <person name="Almeida L.G."/>
            <person name="Vasconcelos A.T."/>
            <person name="Perreira-Neves A."/>
            <person name="Rosa I.A."/>
            <person name="Tasca T."/>
            <person name="Bogo M.R."/>
            <person name="de Souza W."/>
        </authorList>
    </citation>
    <scope>NUCLEOTIDE SEQUENCE [LARGE SCALE GENOMIC DNA]</scope>
    <source>
        <strain evidence="1">K</strain>
    </source>
</reference>
<dbReference type="AlphaFoldDB" id="A0A1J4KYC0"/>
<dbReference type="PANTHER" id="PTHR24159">
    <property type="match status" value="1"/>
</dbReference>
<comment type="caution">
    <text evidence="1">The sequence shown here is derived from an EMBL/GenBank/DDBJ whole genome shotgun (WGS) entry which is preliminary data.</text>
</comment>
<proteinExistence type="predicted"/>
<sequence>MNHPFPYKAIIESDEFQLLLELEDALLNLSEDNFAITKAFITANLDQIGRHTLFRLITSIYLSRRQMLDIIIPLLETFDETGEFILHYAAFALGYFTQFQFLTSDFGNFQYLFEKLHDMGVINSDLLNSIYIPKYCIDTNTEIEDAIIHDDADKLIKLHSENTRIDVKNLETFDFKESNRLNEPKRLIDCAAFYGASKCFNFLLLSGAGLTKNLMRNAIHGQNVDIIHKVDDEIASFPRTQYNISETKIMEMKKSLLFYSDTENIAAVLHANEILEWLIDTKKS</sequence>
<dbReference type="GeneID" id="94848793"/>
<organism evidence="1 2">
    <name type="scientific">Tritrichomonas foetus</name>
    <dbReference type="NCBI Taxonomy" id="1144522"/>
    <lineage>
        <taxon>Eukaryota</taxon>
        <taxon>Metamonada</taxon>
        <taxon>Parabasalia</taxon>
        <taxon>Tritrichomonadida</taxon>
        <taxon>Tritrichomonadidae</taxon>
        <taxon>Tritrichomonas</taxon>
    </lineage>
</organism>
<dbReference type="RefSeq" id="XP_068369298.1">
    <property type="nucleotide sequence ID" value="XM_068514089.1"/>
</dbReference>
<dbReference type="EMBL" id="MLAK01000141">
    <property type="protein sequence ID" value="OHT16162.1"/>
    <property type="molecule type" value="Genomic_DNA"/>
</dbReference>
<protein>
    <recommendedName>
        <fullName evidence="3">DUF3447 domain-containing protein</fullName>
    </recommendedName>
</protein>
<dbReference type="Proteomes" id="UP000179807">
    <property type="component" value="Unassembled WGS sequence"/>
</dbReference>
<dbReference type="PANTHER" id="PTHR24159:SF5">
    <property type="entry name" value="ANK_REP_REGION DOMAIN-CONTAINING PROTEIN"/>
    <property type="match status" value="1"/>
</dbReference>
<name>A0A1J4KYC0_9EUKA</name>